<organism evidence="1">
    <name type="scientific">marine metagenome</name>
    <dbReference type="NCBI Taxonomy" id="408172"/>
    <lineage>
        <taxon>unclassified sequences</taxon>
        <taxon>metagenomes</taxon>
        <taxon>ecological metagenomes</taxon>
    </lineage>
</organism>
<name>A0A383C5V5_9ZZZZ</name>
<sequence length="112" mass="12878">MEDWIDDKWYPAHTRKTLDWVLMRRSIPIYPKTMEKIIGKIPITAFHVTTLNHLNNVTRLLGSKKSMSTFTRAGKDSQLAKAKGIQTEGGVVFWIEGTLLARKYIDMQSEPD</sequence>
<feature type="non-terminal residue" evidence="1">
    <location>
        <position position="1"/>
    </location>
</feature>
<feature type="non-terminal residue" evidence="1">
    <location>
        <position position="112"/>
    </location>
</feature>
<accession>A0A383C5V5</accession>
<gene>
    <name evidence="1" type="ORF">METZ01_LOCUS480651</name>
</gene>
<dbReference type="AlphaFoldDB" id="A0A383C5V5"/>
<evidence type="ECO:0000313" key="1">
    <source>
        <dbReference type="EMBL" id="SVE27797.1"/>
    </source>
</evidence>
<dbReference type="EMBL" id="UINC01206256">
    <property type="protein sequence ID" value="SVE27797.1"/>
    <property type="molecule type" value="Genomic_DNA"/>
</dbReference>
<protein>
    <submittedName>
        <fullName evidence="1">Uncharacterized protein</fullName>
    </submittedName>
</protein>
<reference evidence="1" key="1">
    <citation type="submission" date="2018-05" db="EMBL/GenBank/DDBJ databases">
        <authorList>
            <person name="Lanie J.A."/>
            <person name="Ng W.-L."/>
            <person name="Kazmierczak K.M."/>
            <person name="Andrzejewski T.M."/>
            <person name="Davidsen T.M."/>
            <person name="Wayne K.J."/>
            <person name="Tettelin H."/>
            <person name="Glass J.I."/>
            <person name="Rusch D."/>
            <person name="Podicherti R."/>
            <person name="Tsui H.-C.T."/>
            <person name="Winkler M.E."/>
        </authorList>
    </citation>
    <scope>NUCLEOTIDE SEQUENCE</scope>
</reference>
<proteinExistence type="predicted"/>